<dbReference type="RefSeq" id="WP_105356856.1">
    <property type="nucleotide sequence ID" value="NZ_PUIA01000064.1"/>
</dbReference>
<keyword evidence="3" id="KW-0732">Signal</keyword>
<reference evidence="5 6" key="1">
    <citation type="submission" date="2018-02" db="EMBL/GenBank/DDBJ databases">
        <title>Comparative genomes isolates from brazilian mangrove.</title>
        <authorList>
            <person name="Araujo J.E."/>
            <person name="Taketani R.G."/>
            <person name="Silva M.C.P."/>
            <person name="Loureco M.V."/>
            <person name="Andreote F.D."/>
        </authorList>
    </citation>
    <scope>NUCLEOTIDE SEQUENCE [LARGE SCALE GENOMIC DNA]</scope>
    <source>
        <strain evidence="5 6">HEX-2 MGV</strain>
    </source>
</reference>
<dbReference type="PANTHER" id="PTHR22901:SF0">
    <property type="entry name" value="SIALATE O-ACETYLESTERASE"/>
    <property type="match status" value="1"/>
</dbReference>
<feature type="chain" id="PRO_5015748754" evidence="3">
    <location>
        <begin position="26"/>
        <end position="523"/>
    </location>
</feature>
<dbReference type="InterPro" id="IPR005181">
    <property type="entry name" value="SASA"/>
</dbReference>
<feature type="compositionally biased region" description="Basic and acidic residues" evidence="2">
    <location>
        <begin position="251"/>
        <end position="261"/>
    </location>
</feature>
<dbReference type="InterPro" id="IPR039329">
    <property type="entry name" value="SIAE"/>
</dbReference>
<dbReference type="Proteomes" id="UP000240009">
    <property type="component" value="Unassembled WGS sequence"/>
</dbReference>
<dbReference type="InterPro" id="IPR036514">
    <property type="entry name" value="SGNH_hydro_sf"/>
</dbReference>
<dbReference type="Gene3D" id="3.40.50.1110">
    <property type="entry name" value="SGNH hydrolase"/>
    <property type="match status" value="1"/>
</dbReference>
<accession>A0A2S8F3E3</accession>
<evidence type="ECO:0000313" key="5">
    <source>
        <dbReference type="EMBL" id="PQO26686.1"/>
    </source>
</evidence>
<feature type="domain" description="Sialate O-acetylesterase" evidence="4">
    <location>
        <begin position="109"/>
        <end position="238"/>
    </location>
</feature>
<sequence>MKLRWFNSGALATLIALLWIGSAQAELALPNLFTDHMVLQRDKPIFIWGTADKGAEVTVTLGDQKTTITANDNGKWKAELKPLPAGGPHQVVVRSGEAEKVITDVLVGEVWVCSGQSNMQWDVNSANDADIEKLTANYPQLRLISVPQVGTQEPQDNFNGKWEVCTPDSVGSFSAVGYYFGRQLQQTLNVPVGLIDNAWGGSSAEAWVERDLLKSSGKFDELMARWEKTEATYDHEKALQQYKQNLEAWKEKAAQAKKEGKPAPGGQPRAPGNPLTNQHRPANLYNGVLNPIIGYGIRGVIWYQGESNAGRAYQYRELFPMMIQNWRDKWGQDEFPFYWVQLADFLQERDQPGDSAWAELREAQTLTLDKLPHTGQAVIIDLGEAEDIHPKNKQDVAKRLARLALANEYGYKIVSQSPRYKSMKVDGGAIVLEFDTYGSQLDSFDTRALKGFTIAGEDKKFVNASATIVDGTHVRVSSEEVKEPVAVRYAWGDNPVSNLQNTQGLPATPFRTDDWDGVTKNAN</sequence>
<dbReference type="GO" id="GO:0001681">
    <property type="term" value="F:sialate O-acetylesterase activity"/>
    <property type="evidence" value="ECO:0007669"/>
    <property type="project" value="InterPro"/>
</dbReference>
<feature type="region of interest" description="Disordered" evidence="2">
    <location>
        <begin position="498"/>
        <end position="523"/>
    </location>
</feature>
<organism evidence="5 6">
    <name type="scientific">Blastopirellula marina</name>
    <dbReference type="NCBI Taxonomy" id="124"/>
    <lineage>
        <taxon>Bacteria</taxon>
        <taxon>Pseudomonadati</taxon>
        <taxon>Planctomycetota</taxon>
        <taxon>Planctomycetia</taxon>
        <taxon>Pirellulales</taxon>
        <taxon>Pirellulaceae</taxon>
        <taxon>Blastopirellula</taxon>
    </lineage>
</organism>
<dbReference type="EMBL" id="PUIA01000064">
    <property type="protein sequence ID" value="PQO26686.1"/>
    <property type="molecule type" value="Genomic_DNA"/>
</dbReference>
<dbReference type="SUPFAM" id="SSF52266">
    <property type="entry name" value="SGNH hydrolase"/>
    <property type="match status" value="1"/>
</dbReference>
<dbReference type="Gene3D" id="2.60.40.10">
    <property type="entry name" value="Immunoglobulins"/>
    <property type="match status" value="1"/>
</dbReference>
<gene>
    <name evidence="5" type="ORF">C5Y96_19570</name>
</gene>
<dbReference type="GO" id="GO:0005975">
    <property type="term" value="P:carbohydrate metabolic process"/>
    <property type="evidence" value="ECO:0007669"/>
    <property type="project" value="TreeGrafter"/>
</dbReference>
<dbReference type="PANTHER" id="PTHR22901">
    <property type="entry name" value="SIALATE O-ACETYLESTERASE"/>
    <property type="match status" value="1"/>
</dbReference>
<dbReference type="OrthoDB" id="9795554at2"/>
<evidence type="ECO:0000256" key="3">
    <source>
        <dbReference type="SAM" id="SignalP"/>
    </source>
</evidence>
<evidence type="ECO:0000256" key="2">
    <source>
        <dbReference type="SAM" id="MobiDB-lite"/>
    </source>
</evidence>
<evidence type="ECO:0000256" key="1">
    <source>
        <dbReference type="ARBA" id="ARBA00022801"/>
    </source>
</evidence>
<dbReference type="InterPro" id="IPR013783">
    <property type="entry name" value="Ig-like_fold"/>
</dbReference>
<keyword evidence="1" id="KW-0378">Hydrolase</keyword>
<feature type="signal peptide" evidence="3">
    <location>
        <begin position="1"/>
        <end position="25"/>
    </location>
</feature>
<feature type="domain" description="Sialate O-acetylesterase" evidence="4">
    <location>
        <begin position="296"/>
        <end position="392"/>
    </location>
</feature>
<protein>
    <submittedName>
        <fullName evidence="5">Sialate O-acetylesterase</fullName>
    </submittedName>
</protein>
<feature type="region of interest" description="Disordered" evidence="2">
    <location>
        <begin position="251"/>
        <end position="278"/>
    </location>
</feature>
<evidence type="ECO:0000259" key="4">
    <source>
        <dbReference type="Pfam" id="PF03629"/>
    </source>
</evidence>
<comment type="caution">
    <text evidence="5">The sequence shown here is derived from an EMBL/GenBank/DDBJ whole genome shotgun (WGS) entry which is preliminary data.</text>
</comment>
<proteinExistence type="predicted"/>
<evidence type="ECO:0000313" key="6">
    <source>
        <dbReference type="Proteomes" id="UP000240009"/>
    </source>
</evidence>
<dbReference type="AlphaFoldDB" id="A0A2S8F3E3"/>
<name>A0A2S8F3E3_9BACT</name>
<dbReference type="Pfam" id="PF03629">
    <property type="entry name" value="SASA"/>
    <property type="match status" value="2"/>
</dbReference>